<dbReference type="Gene3D" id="1.10.490.10">
    <property type="entry name" value="Globins"/>
    <property type="match status" value="1"/>
</dbReference>
<keyword evidence="3 6" id="KW-0561">Oxygen transport</keyword>
<proteinExistence type="evidence at transcript level"/>
<dbReference type="PANTHER" id="PTHR46458:SF1">
    <property type="entry name" value="GEO09476P1"/>
    <property type="match status" value="1"/>
</dbReference>
<keyword evidence="1 6" id="KW-0813">Transport</keyword>
<dbReference type="PROSITE" id="PS01033">
    <property type="entry name" value="GLOBIN"/>
    <property type="match status" value="1"/>
</dbReference>
<dbReference type="Pfam" id="PF00042">
    <property type="entry name" value="Globin"/>
    <property type="match status" value="1"/>
</dbReference>
<dbReference type="GO" id="GO:0005344">
    <property type="term" value="F:oxygen carrier activity"/>
    <property type="evidence" value="ECO:0007669"/>
    <property type="project" value="UniProtKB-KW"/>
</dbReference>
<dbReference type="InterPro" id="IPR000971">
    <property type="entry name" value="Globin"/>
</dbReference>
<reference evidence="9" key="3">
    <citation type="submission" date="2022-06" db="UniProtKB">
        <authorList>
            <consortium name="EnsemblMetazoa"/>
        </authorList>
    </citation>
    <scope>IDENTIFICATION</scope>
</reference>
<dbReference type="InterPro" id="IPR009050">
    <property type="entry name" value="Globin-like_sf"/>
</dbReference>
<dbReference type="OMA" id="WKQLFTF"/>
<dbReference type="GO" id="GO:0019825">
    <property type="term" value="F:oxygen binding"/>
    <property type="evidence" value="ECO:0007669"/>
    <property type="project" value="InterPro"/>
</dbReference>
<reference evidence="10" key="2">
    <citation type="submission" date="2010-06" db="EMBL/GenBank/DDBJ databases">
        <authorList>
            <person name="Jiang H."/>
            <person name="Abraham K."/>
            <person name="Ali S."/>
            <person name="Alsbrooks S.L."/>
            <person name="Anim B.N."/>
            <person name="Anosike U.S."/>
            <person name="Attaway T."/>
            <person name="Bandaranaike D.P."/>
            <person name="Battles P.K."/>
            <person name="Bell S.N."/>
            <person name="Bell A.V."/>
            <person name="Beltran B."/>
            <person name="Bickham C."/>
            <person name="Bustamante Y."/>
            <person name="Caleb T."/>
            <person name="Canada A."/>
            <person name="Cardenas V."/>
            <person name="Carter K."/>
            <person name="Chacko J."/>
            <person name="Chandrabose M.N."/>
            <person name="Chavez D."/>
            <person name="Chavez A."/>
            <person name="Chen L."/>
            <person name="Chu H.-S."/>
            <person name="Claassen K.J."/>
            <person name="Cockrell R."/>
            <person name="Collins M."/>
            <person name="Cooper J.A."/>
            <person name="Cree A."/>
            <person name="Curry S.M."/>
            <person name="Da Y."/>
            <person name="Dao M.D."/>
            <person name="Das B."/>
            <person name="Davila M.-L."/>
            <person name="Davy-Carroll L."/>
            <person name="Denson S."/>
            <person name="Dinh H."/>
            <person name="Ebong V.E."/>
            <person name="Edwards J.R."/>
            <person name="Egan A."/>
            <person name="El-Daye J."/>
            <person name="Escobedo L."/>
            <person name="Fernandez S."/>
            <person name="Fernando P.R."/>
            <person name="Flagg N."/>
            <person name="Forbes L.D."/>
            <person name="Fowler R.G."/>
            <person name="Fu Q."/>
            <person name="Gabisi R.A."/>
            <person name="Ganer J."/>
            <person name="Garbino Pronczuk A."/>
            <person name="Garcia R.M."/>
            <person name="Garner T."/>
            <person name="Garrett T.E."/>
            <person name="Gonzalez D.A."/>
            <person name="Hamid H."/>
            <person name="Hawkins E.S."/>
            <person name="Hirani K."/>
            <person name="Hogues M.E."/>
            <person name="Hollins B."/>
            <person name="Hsiao C.-H."/>
            <person name="Jabil R."/>
            <person name="James M.L."/>
            <person name="Jhangiani S.N."/>
            <person name="Johnson B."/>
            <person name="Johnson Q."/>
            <person name="Joshi V."/>
            <person name="Kalu J.B."/>
            <person name="Kam C."/>
            <person name="Kashfia A."/>
            <person name="Keebler J."/>
            <person name="Kisamo H."/>
            <person name="Kovar C.L."/>
            <person name="Lago L.A."/>
            <person name="Lai C.-Y."/>
            <person name="Laidlaw J."/>
            <person name="Lara F."/>
            <person name="Le T.-K."/>
            <person name="Lee S.L."/>
            <person name="Legall F.H."/>
            <person name="Lemon S.J."/>
            <person name="Lewis L.R."/>
            <person name="Li B."/>
            <person name="Liu Y."/>
            <person name="Liu Y.-S."/>
            <person name="Lopez J."/>
            <person name="Lozado R.J."/>
            <person name="Lu J."/>
            <person name="Madu R.C."/>
            <person name="Maheshwari M."/>
            <person name="Maheshwari R."/>
            <person name="Malloy K."/>
            <person name="Martinez E."/>
            <person name="Mathew T."/>
            <person name="Mercado I.C."/>
            <person name="Mercado C."/>
            <person name="Meyer B."/>
            <person name="Montgomery K."/>
            <person name="Morgan M.B."/>
            <person name="Munidasa M."/>
            <person name="Nazareth L.V."/>
            <person name="Nelson J."/>
            <person name="Ng B.M."/>
            <person name="Nguyen N.B."/>
            <person name="Nguyen P.Q."/>
            <person name="Nguyen T."/>
            <person name="Obregon M."/>
            <person name="Okwuonu G.O."/>
            <person name="Onwere C.G."/>
            <person name="Orozco G."/>
            <person name="Parra A."/>
            <person name="Patel S."/>
            <person name="Patil S."/>
            <person name="Perez A."/>
            <person name="Perez Y."/>
            <person name="Pham C."/>
            <person name="Primus E.L."/>
            <person name="Pu L.-L."/>
            <person name="Puazo M."/>
            <person name="Qin X."/>
            <person name="Quiroz J.B."/>
            <person name="Reese J."/>
            <person name="Richards S."/>
            <person name="Rives C.M."/>
            <person name="Robberts R."/>
            <person name="Ruiz S.J."/>
            <person name="Ruiz M.J."/>
            <person name="Santibanez J."/>
            <person name="Schneider B.W."/>
            <person name="Sisson I."/>
            <person name="Smith M."/>
            <person name="Sodergren E."/>
            <person name="Song X.-Z."/>
            <person name="Song B.B."/>
            <person name="Summersgill H."/>
            <person name="Thelus R."/>
            <person name="Thornton R.D."/>
            <person name="Trejos Z.Y."/>
            <person name="Usmani K."/>
            <person name="Vattathil S."/>
            <person name="Villasana D."/>
            <person name="Walker D.L."/>
            <person name="Wang S."/>
            <person name="Wang K."/>
            <person name="White C.S."/>
            <person name="Williams A.C."/>
            <person name="Williamson J."/>
            <person name="Wilson K."/>
            <person name="Woghiren I.O."/>
            <person name="Woodworth J.R."/>
            <person name="Worley K.C."/>
            <person name="Wright R.A."/>
            <person name="Wu W."/>
            <person name="Young L."/>
            <person name="Zhang L."/>
            <person name="Zhang J."/>
            <person name="Zhu Y."/>
            <person name="Muzny D.M."/>
            <person name="Weinstock G."/>
            <person name="Gibbs R.A."/>
        </authorList>
    </citation>
    <scope>NUCLEOTIDE SEQUENCE [LARGE SCALE GENOMIC DNA]</scope>
    <source>
        <strain evidence="10">LSR1</strain>
    </source>
</reference>
<evidence type="ECO:0000256" key="1">
    <source>
        <dbReference type="ARBA" id="ARBA00022448"/>
    </source>
</evidence>
<dbReference type="CDD" id="cd01040">
    <property type="entry name" value="Mb-like"/>
    <property type="match status" value="1"/>
</dbReference>
<evidence type="ECO:0000256" key="4">
    <source>
        <dbReference type="ARBA" id="ARBA00022723"/>
    </source>
</evidence>
<dbReference type="Proteomes" id="UP000007819">
    <property type="component" value="Chromosome A2"/>
</dbReference>
<keyword evidence="5" id="KW-0408">Iron</keyword>
<dbReference type="SUPFAM" id="SSF46458">
    <property type="entry name" value="Globin-like"/>
    <property type="match status" value="1"/>
</dbReference>
<evidence type="ECO:0000259" key="7">
    <source>
        <dbReference type="PROSITE" id="PS01033"/>
    </source>
</evidence>
<evidence type="ECO:0000313" key="9">
    <source>
        <dbReference type="EnsemblMetazoa" id="NP_001156237.1"/>
    </source>
</evidence>
<feature type="domain" description="Globin" evidence="7">
    <location>
        <begin position="4"/>
        <end position="150"/>
    </location>
</feature>
<evidence type="ECO:0000256" key="2">
    <source>
        <dbReference type="ARBA" id="ARBA00022617"/>
    </source>
</evidence>
<dbReference type="EnsemblMetazoa" id="NM_001162765.1">
    <property type="protein sequence ID" value="NP_001156237.1"/>
    <property type="gene ID" value="LOC100166348"/>
</dbReference>
<accession>C4WSU4</accession>
<comment type="similarity">
    <text evidence="6">Belongs to the globin family.</text>
</comment>
<evidence type="ECO:0000313" key="8">
    <source>
        <dbReference type="EMBL" id="BAH70964.1"/>
    </source>
</evidence>
<dbReference type="eggNOG" id="KOG3378">
    <property type="taxonomic scope" value="Eukaryota"/>
</dbReference>
<evidence type="ECO:0000313" key="10">
    <source>
        <dbReference type="Proteomes" id="UP000007819"/>
    </source>
</evidence>
<evidence type="ECO:0000256" key="3">
    <source>
        <dbReference type="ARBA" id="ARBA00022621"/>
    </source>
</evidence>
<keyword evidence="10" id="KW-1185">Reference proteome</keyword>
<dbReference type="InterPro" id="IPR044399">
    <property type="entry name" value="Mb-like_M"/>
</dbReference>
<gene>
    <name evidence="8" type="primary">ACYPI007228</name>
    <name evidence="9" type="synonym">100166348</name>
</gene>
<sequence>MASSLSPLQISQLKDSWSVLAQDPSQLASALVIRLFKENPEYQSLFKRLKNLSIDELASNPQFMSHASKVGAALASTIDHLDKPEELEKLLTNLGIKHKKYGLSAKHFQVIGDVLIAMITEAIGDSEPELLDLWKSSLTSVLSIIIAACH</sequence>
<dbReference type="EMBL" id="AK340338">
    <property type="protein sequence ID" value="BAH70964.1"/>
    <property type="molecule type" value="mRNA"/>
</dbReference>
<dbReference type="InterPro" id="IPR012292">
    <property type="entry name" value="Globin/Proto"/>
</dbReference>
<dbReference type="InterPro" id="IPR050532">
    <property type="entry name" value="Globin-like_OT"/>
</dbReference>
<dbReference type="KEGG" id="api:100166348"/>
<reference evidence="8" key="1">
    <citation type="submission" date="2009-06" db="EMBL/GenBank/DDBJ databases">
        <title>A full-length cDNA resource of the pea aphid, Acyrthosiphon pisum.</title>
        <authorList>
            <person name="Shigenobu S."/>
            <person name="Nakabachi A."/>
            <person name="Richards S."/>
        </authorList>
    </citation>
    <scope>NUCLEOTIDE SEQUENCE</scope>
    <source>
        <strain evidence="8">LSR1</strain>
        <tissue evidence="8">Whole body</tissue>
    </source>
</reference>
<dbReference type="PANTHER" id="PTHR46458">
    <property type="entry name" value="BLR2807 PROTEIN"/>
    <property type="match status" value="1"/>
</dbReference>
<evidence type="ECO:0000256" key="5">
    <source>
        <dbReference type="ARBA" id="ARBA00023004"/>
    </source>
</evidence>
<dbReference type="GO" id="GO:0020037">
    <property type="term" value="F:heme binding"/>
    <property type="evidence" value="ECO:0007669"/>
    <property type="project" value="InterPro"/>
</dbReference>
<dbReference type="AlphaFoldDB" id="C4WSU4"/>
<dbReference type="HOGENOM" id="CLU_003827_13_4_1"/>
<keyword evidence="4" id="KW-0479">Metal-binding</keyword>
<dbReference type="FunCoup" id="C4WSU4">
    <property type="interactions" value="82"/>
</dbReference>
<dbReference type="STRING" id="7029.C4WSU4"/>
<protein>
    <submittedName>
        <fullName evidence="8">ACYPI007228 protein</fullName>
    </submittedName>
</protein>
<organism evidence="8">
    <name type="scientific">Acyrthosiphon pisum</name>
    <name type="common">Pea aphid</name>
    <dbReference type="NCBI Taxonomy" id="7029"/>
    <lineage>
        <taxon>Eukaryota</taxon>
        <taxon>Metazoa</taxon>
        <taxon>Ecdysozoa</taxon>
        <taxon>Arthropoda</taxon>
        <taxon>Hexapoda</taxon>
        <taxon>Insecta</taxon>
        <taxon>Pterygota</taxon>
        <taxon>Neoptera</taxon>
        <taxon>Paraneoptera</taxon>
        <taxon>Hemiptera</taxon>
        <taxon>Sternorrhyncha</taxon>
        <taxon>Aphidomorpha</taxon>
        <taxon>Aphidoidea</taxon>
        <taxon>Aphididae</taxon>
        <taxon>Macrosiphini</taxon>
        <taxon>Acyrthosiphon</taxon>
    </lineage>
</organism>
<name>C4WSU4_ACYPI</name>
<dbReference type="OrthoDB" id="436496at2759"/>
<evidence type="ECO:0000256" key="6">
    <source>
        <dbReference type="RuleBase" id="RU000356"/>
    </source>
</evidence>
<dbReference type="InParanoid" id="C4WSU4"/>
<keyword evidence="2 6" id="KW-0349">Heme</keyword>
<dbReference type="GO" id="GO:0046872">
    <property type="term" value="F:metal ion binding"/>
    <property type="evidence" value="ECO:0007669"/>
    <property type="project" value="UniProtKB-KW"/>
</dbReference>